<evidence type="ECO:0000313" key="1">
    <source>
        <dbReference type="EMBL" id="GAH82674.1"/>
    </source>
</evidence>
<sequence length="32" mass="3911">MNHDELNHLCPECPTYDPEKVETAWQKFRDTY</sequence>
<feature type="non-terminal residue" evidence="1">
    <location>
        <position position="32"/>
    </location>
</feature>
<gene>
    <name evidence="1" type="ORF">S03H2_59493</name>
</gene>
<dbReference type="EMBL" id="BARU01038258">
    <property type="protein sequence ID" value="GAH82674.1"/>
    <property type="molecule type" value="Genomic_DNA"/>
</dbReference>
<name>X1JWN3_9ZZZZ</name>
<reference evidence="1" key="1">
    <citation type="journal article" date="2014" name="Front. Microbiol.">
        <title>High frequency of phylogenetically diverse reductive dehalogenase-homologous genes in deep subseafloor sedimentary metagenomes.</title>
        <authorList>
            <person name="Kawai M."/>
            <person name="Futagami T."/>
            <person name="Toyoda A."/>
            <person name="Takaki Y."/>
            <person name="Nishi S."/>
            <person name="Hori S."/>
            <person name="Arai W."/>
            <person name="Tsubouchi T."/>
            <person name="Morono Y."/>
            <person name="Uchiyama I."/>
            <person name="Ito T."/>
            <person name="Fujiyama A."/>
            <person name="Inagaki F."/>
            <person name="Takami H."/>
        </authorList>
    </citation>
    <scope>NUCLEOTIDE SEQUENCE</scope>
    <source>
        <strain evidence="1">Expedition CK06-06</strain>
    </source>
</reference>
<dbReference type="AlphaFoldDB" id="X1JWN3"/>
<protein>
    <submittedName>
        <fullName evidence="1">Uncharacterized protein</fullName>
    </submittedName>
</protein>
<organism evidence="1">
    <name type="scientific">marine sediment metagenome</name>
    <dbReference type="NCBI Taxonomy" id="412755"/>
    <lineage>
        <taxon>unclassified sequences</taxon>
        <taxon>metagenomes</taxon>
        <taxon>ecological metagenomes</taxon>
    </lineage>
</organism>
<proteinExistence type="predicted"/>
<comment type="caution">
    <text evidence="1">The sequence shown here is derived from an EMBL/GenBank/DDBJ whole genome shotgun (WGS) entry which is preliminary data.</text>
</comment>
<accession>X1JWN3</accession>